<dbReference type="InterPro" id="IPR000953">
    <property type="entry name" value="Chromo/chromo_shadow_dom"/>
</dbReference>
<dbReference type="GO" id="GO:0005634">
    <property type="term" value="C:nucleus"/>
    <property type="evidence" value="ECO:0007669"/>
    <property type="project" value="UniProtKB-SubCell"/>
</dbReference>
<evidence type="ECO:0000256" key="2">
    <source>
        <dbReference type="ARBA" id="ARBA00011353"/>
    </source>
</evidence>
<keyword evidence="7" id="KW-1185">Reference proteome</keyword>
<protein>
    <recommendedName>
        <fullName evidence="5">Chromo domain-containing protein</fullName>
    </recommendedName>
</protein>
<feature type="compositionally biased region" description="Basic and acidic residues" evidence="4">
    <location>
        <begin position="23"/>
        <end position="34"/>
    </location>
</feature>
<dbReference type="GO" id="GO:0006338">
    <property type="term" value="P:chromatin remodeling"/>
    <property type="evidence" value="ECO:0007669"/>
    <property type="project" value="UniProtKB-ARBA"/>
</dbReference>
<reference evidence="6" key="2">
    <citation type="submission" date="2023-05" db="EMBL/GenBank/DDBJ databases">
        <authorList>
            <consortium name="Lawrence Berkeley National Laboratory"/>
            <person name="Steindorff A."/>
            <person name="Hensen N."/>
            <person name="Bonometti L."/>
            <person name="Westerberg I."/>
            <person name="Brannstrom I.O."/>
            <person name="Guillou S."/>
            <person name="Cros-Aarteil S."/>
            <person name="Calhoun S."/>
            <person name="Haridas S."/>
            <person name="Kuo A."/>
            <person name="Mondo S."/>
            <person name="Pangilinan J."/>
            <person name="Riley R."/>
            <person name="Labutti K."/>
            <person name="Andreopoulos B."/>
            <person name="Lipzen A."/>
            <person name="Chen C."/>
            <person name="Yanf M."/>
            <person name="Daum C."/>
            <person name="Ng V."/>
            <person name="Clum A."/>
            <person name="Ohm R."/>
            <person name="Martin F."/>
            <person name="Silar P."/>
            <person name="Natvig D."/>
            <person name="Lalanne C."/>
            <person name="Gautier V."/>
            <person name="Ament-Velasquez S.L."/>
            <person name="Kruys A."/>
            <person name="Hutchinson M.I."/>
            <person name="Powell A.J."/>
            <person name="Barry K."/>
            <person name="Miller A.N."/>
            <person name="Grigoriev I.V."/>
            <person name="Debuchy R."/>
            <person name="Gladieux P."/>
            <person name="Thoren M.H."/>
            <person name="Johannesson H."/>
        </authorList>
    </citation>
    <scope>NUCLEOTIDE SEQUENCE</scope>
    <source>
        <strain evidence="6">CBS 359.72</strain>
    </source>
</reference>
<proteinExistence type="predicted"/>
<organism evidence="6 7">
    <name type="scientific">Corynascus novoguineensis</name>
    <dbReference type="NCBI Taxonomy" id="1126955"/>
    <lineage>
        <taxon>Eukaryota</taxon>
        <taxon>Fungi</taxon>
        <taxon>Dikarya</taxon>
        <taxon>Ascomycota</taxon>
        <taxon>Pezizomycotina</taxon>
        <taxon>Sordariomycetes</taxon>
        <taxon>Sordariomycetidae</taxon>
        <taxon>Sordariales</taxon>
        <taxon>Chaetomiaceae</taxon>
        <taxon>Corynascus</taxon>
    </lineage>
</organism>
<evidence type="ECO:0000256" key="3">
    <source>
        <dbReference type="ARBA" id="ARBA00023242"/>
    </source>
</evidence>
<feature type="compositionally biased region" description="Basic and acidic residues" evidence="4">
    <location>
        <begin position="45"/>
        <end position="61"/>
    </location>
</feature>
<comment type="subunit">
    <text evidence="2">Component of the NuA4 histone acetyltransferase complex.</text>
</comment>
<accession>A0AAN7CK05</accession>
<dbReference type="AlphaFoldDB" id="A0AAN7CK05"/>
<dbReference type="PROSITE" id="PS50013">
    <property type="entry name" value="CHROMO_2"/>
    <property type="match status" value="1"/>
</dbReference>
<dbReference type="InterPro" id="IPR023780">
    <property type="entry name" value="Chromo_domain"/>
</dbReference>
<comment type="caution">
    <text evidence="6">The sequence shown here is derived from an EMBL/GenBank/DDBJ whole genome shotgun (WGS) entry which is preliminary data.</text>
</comment>
<dbReference type="InterPro" id="IPR016197">
    <property type="entry name" value="Chromo-like_dom_sf"/>
</dbReference>
<gene>
    <name evidence="6" type="ORF">C7999DRAFT_36645</name>
</gene>
<evidence type="ECO:0000256" key="4">
    <source>
        <dbReference type="SAM" id="MobiDB-lite"/>
    </source>
</evidence>
<evidence type="ECO:0000256" key="1">
    <source>
        <dbReference type="ARBA" id="ARBA00004123"/>
    </source>
</evidence>
<dbReference type="SUPFAM" id="SSF54160">
    <property type="entry name" value="Chromo domain-like"/>
    <property type="match status" value="2"/>
</dbReference>
<dbReference type="EMBL" id="MU857902">
    <property type="protein sequence ID" value="KAK4243041.1"/>
    <property type="molecule type" value="Genomic_DNA"/>
</dbReference>
<dbReference type="PANTHER" id="PTHR22812">
    <property type="entry name" value="CHROMOBOX PROTEIN"/>
    <property type="match status" value="1"/>
</dbReference>
<dbReference type="CDD" id="cd00024">
    <property type="entry name" value="CD_CSD"/>
    <property type="match status" value="2"/>
</dbReference>
<dbReference type="Gene3D" id="2.40.50.40">
    <property type="match status" value="2"/>
</dbReference>
<feature type="region of interest" description="Disordered" evidence="4">
    <location>
        <begin position="165"/>
        <end position="188"/>
    </location>
</feature>
<evidence type="ECO:0000313" key="7">
    <source>
        <dbReference type="Proteomes" id="UP001303647"/>
    </source>
</evidence>
<dbReference type="SMART" id="SM00298">
    <property type="entry name" value="CHROMO"/>
    <property type="match status" value="2"/>
</dbReference>
<reference evidence="6" key="1">
    <citation type="journal article" date="2023" name="Mol. Phylogenet. Evol.">
        <title>Genome-scale phylogeny and comparative genomics of the fungal order Sordariales.</title>
        <authorList>
            <person name="Hensen N."/>
            <person name="Bonometti L."/>
            <person name="Westerberg I."/>
            <person name="Brannstrom I.O."/>
            <person name="Guillou S."/>
            <person name="Cros-Aarteil S."/>
            <person name="Calhoun S."/>
            <person name="Haridas S."/>
            <person name="Kuo A."/>
            <person name="Mondo S."/>
            <person name="Pangilinan J."/>
            <person name="Riley R."/>
            <person name="LaButti K."/>
            <person name="Andreopoulos B."/>
            <person name="Lipzen A."/>
            <person name="Chen C."/>
            <person name="Yan M."/>
            <person name="Daum C."/>
            <person name="Ng V."/>
            <person name="Clum A."/>
            <person name="Steindorff A."/>
            <person name="Ohm R.A."/>
            <person name="Martin F."/>
            <person name="Silar P."/>
            <person name="Natvig D.O."/>
            <person name="Lalanne C."/>
            <person name="Gautier V."/>
            <person name="Ament-Velasquez S.L."/>
            <person name="Kruys A."/>
            <person name="Hutchinson M.I."/>
            <person name="Powell A.J."/>
            <person name="Barry K."/>
            <person name="Miller A.N."/>
            <person name="Grigoriev I.V."/>
            <person name="Debuchy R."/>
            <person name="Gladieux P."/>
            <person name="Hiltunen Thoren M."/>
            <person name="Johannesson H."/>
        </authorList>
    </citation>
    <scope>NUCLEOTIDE SEQUENCE</scope>
    <source>
        <strain evidence="6">CBS 359.72</strain>
    </source>
</reference>
<comment type="subcellular location">
    <subcellularLocation>
        <location evidence="1">Nucleus</location>
    </subcellularLocation>
</comment>
<feature type="domain" description="Chromo" evidence="5">
    <location>
        <begin position="192"/>
        <end position="246"/>
    </location>
</feature>
<sequence length="264" mass="30281">MSNNDRVLADVGPSVQPSLRPSARQDRVGLEHSFGHRPRSGTDVGENHRPVKDGVREHDQEDVTQPPPKRRRISASTPAVGGTAPHRSQRRDPKPRSSGVASTTEQARSKLYEVEAILCLRSWYLVKWKDRRKNNTWVPVRRFKQYPELLEQFWLRLTATQVATPPPTQLKMPEPRSTGVASTTKQARRKSSDVEDILSVQVRYLVKWKGYEHKDNTWEPAKHFSQCPQLLQQFHEMTGSKANWIEQEIRELKPPSTEARRSAA</sequence>
<dbReference type="Pfam" id="PF00385">
    <property type="entry name" value="Chromo"/>
    <property type="match status" value="1"/>
</dbReference>
<keyword evidence="3" id="KW-0539">Nucleus</keyword>
<feature type="region of interest" description="Disordered" evidence="4">
    <location>
        <begin position="1"/>
        <end position="106"/>
    </location>
</feature>
<evidence type="ECO:0000313" key="6">
    <source>
        <dbReference type="EMBL" id="KAK4243041.1"/>
    </source>
</evidence>
<dbReference type="InterPro" id="IPR051219">
    <property type="entry name" value="Heterochromatin_chromo-domain"/>
</dbReference>
<name>A0AAN7CK05_9PEZI</name>
<dbReference type="Proteomes" id="UP001303647">
    <property type="component" value="Unassembled WGS sequence"/>
</dbReference>
<evidence type="ECO:0000259" key="5">
    <source>
        <dbReference type="PROSITE" id="PS50013"/>
    </source>
</evidence>